<dbReference type="GO" id="GO:0071014">
    <property type="term" value="C:post-mRNA release spliceosomal complex"/>
    <property type="evidence" value="ECO:0007669"/>
    <property type="project" value="TreeGrafter"/>
</dbReference>
<keyword evidence="4" id="KW-1185">Reference proteome</keyword>
<dbReference type="Proteomes" id="UP000007799">
    <property type="component" value="Unassembled WGS sequence"/>
</dbReference>
<dbReference type="InterPro" id="IPR007590">
    <property type="entry name" value="Saf4/Yju2"/>
</dbReference>
<dbReference type="GeneID" id="16070055"/>
<dbReference type="STRING" id="946362.F2UN58"/>
<dbReference type="OrthoDB" id="360327at2759"/>
<gene>
    <name evidence="3" type="ORF">PTSG_09251</name>
</gene>
<feature type="region of interest" description="Disordered" evidence="2">
    <location>
        <begin position="252"/>
        <end position="289"/>
    </location>
</feature>
<dbReference type="GO" id="GO:0005684">
    <property type="term" value="C:U2-type spliceosomal complex"/>
    <property type="evidence" value="ECO:0007669"/>
    <property type="project" value="TreeGrafter"/>
</dbReference>
<dbReference type="GO" id="GO:0000398">
    <property type="term" value="P:mRNA splicing, via spliceosome"/>
    <property type="evidence" value="ECO:0007669"/>
    <property type="project" value="InterPro"/>
</dbReference>
<dbReference type="OMA" id="RNMSVWD"/>
<accession>F2UN58</accession>
<feature type="compositionally biased region" description="Polar residues" evidence="2">
    <location>
        <begin position="253"/>
        <end position="266"/>
    </location>
</feature>
<dbReference type="eggNOG" id="KOG2990">
    <property type="taxonomic scope" value="Eukaryota"/>
</dbReference>
<evidence type="ECO:0000313" key="3">
    <source>
        <dbReference type="EMBL" id="EGD78557.1"/>
    </source>
</evidence>
<name>F2UN58_SALR5</name>
<dbReference type="FunCoup" id="F2UN58">
    <property type="interactions" value="603"/>
</dbReference>
<dbReference type="Pfam" id="PF04502">
    <property type="entry name" value="Saf4_Yju2"/>
    <property type="match status" value="1"/>
</dbReference>
<dbReference type="EMBL" id="GL832983">
    <property type="protein sequence ID" value="EGD78557.1"/>
    <property type="molecule type" value="Genomic_DNA"/>
</dbReference>
<evidence type="ECO:0000256" key="1">
    <source>
        <dbReference type="ARBA" id="ARBA00005595"/>
    </source>
</evidence>
<protein>
    <recommendedName>
        <fullName evidence="5">Coiled-coil domain-containing protein 130</fullName>
    </recommendedName>
</protein>
<dbReference type="PANTHER" id="PTHR12111:SF2">
    <property type="entry name" value="SPLICING FACTOR YJU2B-RELATED"/>
    <property type="match status" value="1"/>
</dbReference>
<evidence type="ECO:0008006" key="5">
    <source>
        <dbReference type="Google" id="ProtNLM"/>
    </source>
</evidence>
<sequence length="289" mass="32990">MADRKASNKWIPPDFDPKKTSSINAYHGSHPLRERARKIKQGILVIRFEAPWNFWCESCGAHIGRGVRWNAEKKKVGAYYSTPIYAFTFTCHLCSNTIVFETDPKNCDYRITKGGRRKKDTWDADDAQSIVVPDQQEKDKRAQDPMYMLEHQASDKHRAAEQQPRLVRLVQLKEQTTKHDYDINSKLRNSFRQEKRKLKAKADKDNALLSKASLDIKLVPEDEGDVALAKHTTFGQHTPTTMRTARDAIKRQSIFSHAYTSSASKHSQSDNNSSNRSRSGGDTPRAQVT</sequence>
<reference evidence="3" key="1">
    <citation type="submission" date="2009-08" db="EMBL/GenBank/DDBJ databases">
        <title>Annotation of Salpingoeca rosetta.</title>
        <authorList>
            <consortium name="The Broad Institute Genome Sequencing Platform"/>
            <person name="Russ C."/>
            <person name="Cuomo C."/>
            <person name="Burger G."/>
            <person name="Gray M.W."/>
            <person name="Holland P.W.H."/>
            <person name="King N."/>
            <person name="Lang F.B.F."/>
            <person name="Roger A.J."/>
            <person name="Ruiz-Trillo I."/>
            <person name="Young S.K."/>
            <person name="Zeng Q."/>
            <person name="Gargeya S."/>
            <person name="Alvarado L."/>
            <person name="Berlin A."/>
            <person name="Chapman S.B."/>
            <person name="Chen Z."/>
            <person name="Freedman E."/>
            <person name="Gellesch M."/>
            <person name="Goldberg J."/>
            <person name="Griggs A."/>
            <person name="Gujja S."/>
            <person name="Heilman E."/>
            <person name="Heiman D."/>
            <person name="Howarth C."/>
            <person name="Mehta T."/>
            <person name="Neiman D."/>
            <person name="Pearson M."/>
            <person name="Roberts A."/>
            <person name="Saif S."/>
            <person name="Shea T."/>
            <person name="Shenoy N."/>
            <person name="Sisk P."/>
            <person name="Stolte C."/>
            <person name="Sykes S."/>
            <person name="White J."/>
            <person name="Yandava C."/>
            <person name="Haas B."/>
            <person name="Nusbaum C."/>
            <person name="Birren B."/>
        </authorList>
    </citation>
    <scope>NUCLEOTIDE SEQUENCE [LARGE SCALE GENOMIC DNA]</scope>
    <source>
        <strain evidence="3">ATCC 50818</strain>
    </source>
</reference>
<feature type="compositionally biased region" description="Low complexity" evidence="2">
    <location>
        <begin position="269"/>
        <end position="282"/>
    </location>
</feature>
<dbReference type="PANTHER" id="PTHR12111">
    <property type="entry name" value="SPLICING FACTOR YJU2"/>
    <property type="match status" value="1"/>
</dbReference>
<evidence type="ECO:0000256" key="2">
    <source>
        <dbReference type="SAM" id="MobiDB-lite"/>
    </source>
</evidence>
<dbReference type="KEGG" id="sre:PTSG_09251"/>
<dbReference type="RefSeq" id="XP_004989506.1">
    <property type="nucleotide sequence ID" value="XM_004989449.1"/>
</dbReference>
<dbReference type="AlphaFoldDB" id="F2UN58"/>
<dbReference type="InParanoid" id="F2UN58"/>
<comment type="similarity">
    <text evidence="1">Belongs to the CWC16 family.</text>
</comment>
<evidence type="ECO:0000313" key="4">
    <source>
        <dbReference type="Proteomes" id="UP000007799"/>
    </source>
</evidence>
<organism evidence="4">
    <name type="scientific">Salpingoeca rosetta (strain ATCC 50818 / BSB-021)</name>
    <dbReference type="NCBI Taxonomy" id="946362"/>
    <lineage>
        <taxon>Eukaryota</taxon>
        <taxon>Choanoflagellata</taxon>
        <taxon>Craspedida</taxon>
        <taxon>Salpingoecidae</taxon>
        <taxon>Salpingoeca</taxon>
    </lineage>
</organism>
<proteinExistence type="inferred from homology"/>